<dbReference type="SUPFAM" id="SSF49785">
    <property type="entry name" value="Galactose-binding domain-like"/>
    <property type="match status" value="1"/>
</dbReference>
<organism evidence="3 4">
    <name type="scientific">Falsiruegeria litorea R37</name>
    <dbReference type="NCBI Taxonomy" id="1200284"/>
    <lineage>
        <taxon>Bacteria</taxon>
        <taxon>Pseudomonadati</taxon>
        <taxon>Pseudomonadota</taxon>
        <taxon>Alphaproteobacteria</taxon>
        <taxon>Rhodobacterales</taxon>
        <taxon>Roseobacteraceae</taxon>
        <taxon>Falsiruegeria</taxon>
    </lineage>
</organism>
<gene>
    <name evidence="3" type="ORF">TRL7639_03335</name>
</gene>
<feature type="chain" id="PRO_5012802847" description="NAD glycohydrolase translocation F5/8 type C domain-containing protein" evidence="1">
    <location>
        <begin position="21"/>
        <end position="375"/>
    </location>
</feature>
<keyword evidence="1" id="KW-0732">Signal</keyword>
<dbReference type="RefSeq" id="WP_133057668.1">
    <property type="nucleotide sequence ID" value="NZ_FWFO01000003.1"/>
</dbReference>
<evidence type="ECO:0000259" key="2">
    <source>
        <dbReference type="Pfam" id="PF25302"/>
    </source>
</evidence>
<dbReference type="AlphaFoldDB" id="A0A1Y5TF01"/>
<keyword evidence="4" id="KW-1185">Reference proteome</keyword>
<name>A0A1Y5TF01_9RHOB</name>
<protein>
    <recommendedName>
        <fullName evidence="2">NAD glycohydrolase translocation F5/8 type C domain-containing protein</fullName>
    </recommendedName>
</protein>
<evidence type="ECO:0000313" key="4">
    <source>
        <dbReference type="Proteomes" id="UP000193077"/>
    </source>
</evidence>
<accession>A0A1Y5TF01</accession>
<dbReference type="EMBL" id="FWFO01000003">
    <property type="protein sequence ID" value="SLN60405.1"/>
    <property type="molecule type" value="Genomic_DNA"/>
</dbReference>
<evidence type="ECO:0000256" key="1">
    <source>
        <dbReference type="SAM" id="SignalP"/>
    </source>
</evidence>
<dbReference type="NCBIfam" id="NF047619">
    <property type="entry name" value="NADase_discoid"/>
    <property type="match status" value="1"/>
</dbReference>
<dbReference type="OrthoDB" id="321999at2"/>
<reference evidence="3 4" key="1">
    <citation type="submission" date="2017-03" db="EMBL/GenBank/DDBJ databases">
        <authorList>
            <person name="Afonso C.L."/>
            <person name="Miller P.J."/>
            <person name="Scott M.A."/>
            <person name="Spackman E."/>
            <person name="Goraichik I."/>
            <person name="Dimitrov K.M."/>
            <person name="Suarez D.L."/>
            <person name="Swayne D.E."/>
        </authorList>
    </citation>
    <scope>NUCLEOTIDE SEQUENCE [LARGE SCALE GENOMIC DNA]</scope>
    <source>
        <strain evidence="3 4">CECT 7639</strain>
    </source>
</reference>
<evidence type="ECO:0000313" key="3">
    <source>
        <dbReference type="EMBL" id="SLN60405.1"/>
    </source>
</evidence>
<proteinExistence type="predicted"/>
<dbReference type="Proteomes" id="UP000193077">
    <property type="component" value="Unassembled WGS sequence"/>
</dbReference>
<dbReference type="Pfam" id="PF25302">
    <property type="entry name" value="NADase_transloc"/>
    <property type="match status" value="1"/>
</dbReference>
<dbReference type="InterPro" id="IPR008979">
    <property type="entry name" value="Galactose-bd-like_sf"/>
</dbReference>
<sequence length="375" mass="40773">MHRGITGAFLLALGAGSAWAQQGGNTQVACTVSGCKEITLQKPRYNDASAFSVQQVWSVVNNILAVSGLLPNFQVVETGEVGNAAAIIIDGERYLAFNPDWLAQYETDPNGRWQLLGVMAHEVGHHLQGHTLTGEGSRPPTELEADEYAGFILAALGANLTEAQSLWATLPAEGSVTHPPRHQRLAAIERGWLRRQGQTPVVAAPAVPVAKPAAPKHPPPPGWAMRNCTGVTAVNRRAELCFTSVLASQSGNSYGPRNVTDGNHRTAWVEGAQGQGIGEAFTIVFNEPVLINRWSLRNGYAKSNKTYTRNSRVRELRLKFSNGKQTHFTMDDTPDWQGTSALSEYGPVSWITFEIMDVYPGTHYQDTAITELAFD</sequence>
<dbReference type="Gene3D" id="2.60.120.260">
    <property type="entry name" value="Galactose-binding domain-like"/>
    <property type="match status" value="1"/>
</dbReference>
<dbReference type="PROSITE" id="PS51257">
    <property type="entry name" value="PROKAR_LIPOPROTEIN"/>
    <property type="match status" value="1"/>
</dbReference>
<feature type="signal peptide" evidence="1">
    <location>
        <begin position="1"/>
        <end position="20"/>
    </location>
</feature>
<dbReference type="InterPro" id="IPR057561">
    <property type="entry name" value="NADase_transloc"/>
</dbReference>
<feature type="domain" description="NAD glycohydrolase translocation F5/8 type C" evidence="2">
    <location>
        <begin position="242"/>
        <end position="375"/>
    </location>
</feature>